<dbReference type="CDD" id="cd12148">
    <property type="entry name" value="fungal_TF_MHR"/>
    <property type="match status" value="1"/>
</dbReference>
<proteinExistence type="predicted"/>
<evidence type="ECO:0000313" key="3">
    <source>
        <dbReference type="Proteomes" id="UP001430848"/>
    </source>
</evidence>
<organism evidence="2 3">
    <name type="scientific">Diaporthe eres</name>
    <name type="common">Phomopsis oblonga</name>
    <dbReference type="NCBI Taxonomy" id="83184"/>
    <lineage>
        <taxon>Eukaryota</taxon>
        <taxon>Fungi</taxon>
        <taxon>Dikarya</taxon>
        <taxon>Ascomycota</taxon>
        <taxon>Pezizomycotina</taxon>
        <taxon>Sordariomycetes</taxon>
        <taxon>Sordariomycetidae</taxon>
        <taxon>Diaporthales</taxon>
        <taxon>Diaporthaceae</taxon>
        <taxon>Diaporthe</taxon>
        <taxon>Diaporthe eres species complex</taxon>
    </lineage>
</organism>
<gene>
    <name evidence="2" type="ORF">SLS63_008140</name>
</gene>
<keyword evidence="3" id="KW-1185">Reference proteome</keyword>
<dbReference type="EMBL" id="JAKNSF020000049">
    <property type="protein sequence ID" value="KAK7725536.1"/>
    <property type="molecule type" value="Genomic_DNA"/>
</dbReference>
<accession>A0ABR1P3Q5</accession>
<feature type="region of interest" description="Disordered" evidence="1">
    <location>
        <begin position="457"/>
        <end position="478"/>
    </location>
</feature>
<evidence type="ECO:0000313" key="2">
    <source>
        <dbReference type="EMBL" id="KAK7725536.1"/>
    </source>
</evidence>
<feature type="compositionally biased region" description="Low complexity" evidence="1">
    <location>
        <begin position="34"/>
        <end position="43"/>
    </location>
</feature>
<name>A0ABR1P3Q5_DIAER</name>
<comment type="caution">
    <text evidence="2">The sequence shown here is derived from an EMBL/GenBank/DDBJ whole genome shotgun (WGS) entry which is preliminary data.</text>
</comment>
<feature type="region of interest" description="Disordered" evidence="1">
    <location>
        <begin position="28"/>
        <end position="64"/>
    </location>
</feature>
<dbReference type="Proteomes" id="UP001430848">
    <property type="component" value="Unassembled WGS sequence"/>
</dbReference>
<sequence length="529" mass="57885">MPNVSSATQQDLGQLLASMRKICDDIQSSTKRFSSPSSHFTSSLRRRRSETVGGANPASTSEPISFVDSLDQARRILEQRGIITVPTTTTSSSQADADPPAPVEPALPEVARPVLELGHENALAHLAAFRDHLFPLYPCIDLALAKDNIDSLFRTSLLSFAGGVQDLGVDLIDIEATKAVMAIGMLIKGNADSPLSSSLESHLIWNADNIIRRDHAQIEDVIMGALLTIYFMLRQEVRKAWRLAGLMVQSAFEVGLHEERYYRQKLFELISTSKAESGGYKSKEINDRMDYLDHRIQKLADETSRLDLFPPDSPVIPPPAERVVLESFFQMRTTYLRMLAHFRSLSSCKALACRPQSAETTIALPKALIALYGKMTHAAGHQGLTRLEGPLADRFIMGSASCMFLAASCNPGAYGPICRSAFHAAIDFLTASPYTGSASKPRLWCSLDEMRRLGETIQMPTPDKPTPPNLSAAGGTDASSESTAVELLDMQHAQGVEDDIFGTFDATEDNYMAILGMVTTQLDYLSNPI</sequence>
<evidence type="ECO:0000256" key="1">
    <source>
        <dbReference type="SAM" id="MobiDB-lite"/>
    </source>
</evidence>
<protein>
    <submittedName>
        <fullName evidence="2">Uncharacterized protein</fullName>
    </submittedName>
</protein>
<reference evidence="2 3" key="1">
    <citation type="submission" date="2024-02" db="EMBL/GenBank/DDBJ databases">
        <title>De novo assembly and annotation of 12 fungi associated with fruit tree decline syndrome in Ontario, Canada.</title>
        <authorList>
            <person name="Sulman M."/>
            <person name="Ellouze W."/>
            <person name="Ilyukhin E."/>
        </authorList>
    </citation>
    <scope>NUCLEOTIDE SEQUENCE [LARGE SCALE GENOMIC DNA]</scope>
    <source>
        <strain evidence="2 3">M169</strain>
    </source>
</reference>